<dbReference type="Proteomes" id="UP000010880">
    <property type="component" value="Chromosome"/>
</dbReference>
<keyword evidence="5" id="KW-0813">Transport</keyword>
<evidence type="ECO:0000313" key="5">
    <source>
        <dbReference type="EMBL" id="AGB42386.1"/>
    </source>
</evidence>
<accession>L0KBL1</accession>
<dbReference type="PANTHER" id="PTHR46847:SF1">
    <property type="entry name" value="D-ALLOSE-BINDING PERIPLASMIC PROTEIN-RELATED"/>
    <property type="match status" value="1"/>
</dbReference>
<name>L0KBL1_HALHC</name>
<organism evidence="5 6">
    <name type="scientific">Halobacteroides halobius (strain ATCC 35273 / DSM 5150 / MD-1)</name>
    <dbReference type="NCBI Taxonomy" id="748449"/>
    <lineage>
        <taxon>Bacteria</taxon>
        <taxon>Bacillati</taxon>
        <taxon>Bacillota</taxon>
        <taxon>Clostridia</taxon>
        <taxon>Halanaerobiales</taxon>
        <taxon>Halobacteroidaceae</taxon>
        <taxon>Halobacteroides</taxon>
    </lineage>
</organism>
<dbReference type="STRING" id="748449.Halha_2512"/>
<dbReference type="Pfam" id="PF13407">
    <property type="entry name" value="Peripla_BP_4"/>
    <property type="match status" value="1"/>
</dbReference>
<dbReference type="SUPFAM" id="SSF53822">
    <property type="entry name" value="Periplasmic binding protein-like I"/>
    <property type="match status" value="1"/>
</dbReference>
<dbReference type="RefSeq" id="WP_015328100.1">
    <property type="nucleotide sequence ID" value="NC_019978.1"/>
</dbReference>
<dbReference type="GO" id="GO:0030313">
    <property type="term" value="C:cell envelope"/>
    <property type="evidence" value="ECO:0007669"/>
    <property type="project" value="UniProtKB-SubCell"/>
</dbReference>
<dbReference type="eggNOG" id="COG1879">
    <property type="taxonomic scope" value="Bacteria"/>
</dbReference>
<gene>
    <name evidence="5" type="ordered locus">Halha_2512</name>
</gene>
<dbReference type="PANTHER" id="PTHR46847">
    <property type="entry name" value="D-ALLOSE-BINDING PERIPLASMIC PROTEIN-RELATED"/>
    <property type="match status" value="1"/>
</dbReference>
<keyword evidence="5" id="KW-0762">Sugar transport</keyword>
<comment type="similarity">
    <text evidence="2">Belongs to the bacterial solute-binding protein 2 family.</text>
</comment>
<evidence type="ECO:0000256" key="1">
    <source>
        <dbReference type="ARBA" id="ARBA00004196"/>
    </source>
</evidence>
<dbReference type="HOGENOM" id="CLU_037628_3_3_9"/>
<dbReference type="InterPro" id="IPR028082">
    <property type="entry name" value="Peripla_BP_I"/>
</dbReference>
<dbReference type="Gene3D" id="3.40.50.2300">
    <property type="match status" value="2"/>
</dbReference>
<evidence type="ECO:0000313" key="6">
    <source>
        <dbReference type="Proteomes" id="UP000010880"/>
    </source>
</evidence>
<dbReference type="CDD" id="cd01536">
    <property type="entry name" value="PBP1_ABC_sugar_binding-like"/>
    <property type="match status" value="1"/>
</dbReference>
<protein>
    <submittedName>
        <fullName evidence="5">ABC-type sugar transport system, periplasmic component</fullName>
    </submittedName>
</protein>
<evidence type="ECO:0000256" key="3">
    <source>
        <dbReference type="ARBA" id="ARBA00022729"/>
    </source>
</evidence>
<reference evidence="6" key="1">
    <citation type="submission" date="2012-02" db="EMBL/GenBank/DDBJ databases">
        <title>The complete genome of Halobacteroides halobius DSM 5150.</title>
        <authorList>
            <person name="Lucas S."/>
            <person name="Copeland A."/>
            <person name="Lapidus A."/>
            <person name="Glavina del Rio T."/>
            <person name="Dalin E."/>
            <person name="Tice H."/>
            <person name="Bruce D."/>
            <person name="Goodwin L."/>
            <person name="Pitluck S."/>
            <person name="Peters L."/>
            <person name="Mikhailova N."/>
            <person name="Gu W."/>
            <person name="Kyrpides N."/>
            <person name="Mavromatis K."/>
            <person name="Ivanova N."/>
            <person name="Brettin T."/>
            <person name="Detter J.C."/>
            <person name="Han C."/>
            <person name="Larimer F."/>
            <person name="Land M."/>
            <person name="Hauser L."/>
            <person name="Markowitz V."/>
            <person name="Cheng J.-F."/>
            <person name="Hugenholtz P."/>
            <person name="Woyke T."/>
            <person name="Wu D."/>
            <person name="Tindall B."/>
            <person name="Pomrenke H."/>
            <person name="Brambilla E."/>
            <person name="Klenk H.-P."/>
            <person name="Eisen J.A."/>
        </authorList>
    </citation>
    <scope>NUCLEOTIDE SEQUENCE [LARGE SCALE GENOMIC DNA]</scope>
    <source>
        <strain evidence="6">ATCC 35273 / DSM 5150 / MD-1</strain>
    </source>
</reference>
<proteinExistence type="inferred from homology"/>
<dbReference type="GO" id="GO:0030246">
    <property type="term" value="F:carbohydrate binding"/>
    <property type="evidence" value="ECO:0007669"/>
    <property type="project" value="UniProtKB-ARBA"/>
</dbReference>
<dbReference type="AlphaFoldDB" id="L0KBL1"/>
<dbReference type="EMBL" id="CP003359">
    <property type="protein sequence ID" value="AGB42386.1"/>
    <property type="molecule type" value="Genomic_DNA"/>
</dbReference>
<dbReference type="KEGG" id="hhl:Halha_2512"/>
<dbReference type="OrthoDB" id="369027at2"/>
<feature type="domain" description="Periplasmic binding protein" evidence="4">
    <location>
        <begin position="43"/>
        <end position="300"/>
    </location>
</feature>
<comment type="subcellular location">
    <subcellularLocation>
        <location evidence="1">Cell envelope</location>
    </subcellularLocation>
</comment>
<keyword evidence="6" id="KW-1185">Reference proteome</keyword>
<keyword evidence="3" id="KW-0732">Signal</keyword>
<evidence type="ECO:0000256" key="2">
    <source>
        <dbReference type="ARBA" id="ARBA00007639"/>
    </source>
</evidence>
<sequence>MKKKLVVIFMVCTLVLGLTLSTSAWWIFGEDEKENKQDFKYKIAVVLKATNSDYWKSVAAGAKDAAKKYNVKVDVIGPESETQIMQQINLIQDQITRRVDALVVAPLRPSSARPILKKAVNQGIAVGTIDTDADFKGKAFFAGTGNFYAAKKAGKYMAKKLGSEAKLAIIRGAAGDYIFDQRTKGFLAGIKGTGIEVVSIQPADSSRGKAFRVMQNMLQSFQNINAVYAENDSMALGAARAIKSSPSADLDNIKIMGFDGIPGALKSIYNGDLTATTKQDSYGIGYTGVKKMVQYLKGQEVKKQIRVPTYVIDKENVVKNMQKLTRAFSKNHLKNLFGEEVFNKVFN</sequence>
<evidence type="ECO:0000259" key="4">
    <source>
        <dbReference type="Pfam" id="PF13407"/>
    </source>
</evidence>
<dbReference type="InterPro" id="IPR025997">
    <property type="entry name" value="SBP_2_dom"/>
</dbReference>